<protein>
    <recommendedName>
        <fullName evidence="6">Ig-like domain-containing protein</fullName>
    </recommendedName>
</protein>
<feature type="region of interest" description="Disordered" evidence="4">
    <location>
        <begin position="726"/>
        <end position="749"/>
    </location>
</feature>
<evidence type="ECO:0000256" key="1">
    <source>
        <dbReference type="ARBA" id="ARBA00022729"/>
    </source>
</evidence>
<dbReference type="InterPro" id="IPR007110">
    <property type="entry name" value="Ig-like_dom"/>
</dbReference>
<evidence type="ECO:0000313" key="8">
    <source>
        <dbReference type="Proteomes" id="UP000518266"/>
    </source>
</evidence>
<comment type="caution">
    <text evidence="7">The sequence shown here is derived from an EMBL/GenBank/DDBJ whole genome shotgun (WGS) entry which is preliminary data.</text>
</comment>
<dbReference type="GO" id="GO:0005886">
    <property type="term" value="C:plasma membrane"/>
    <property type="evidence" value="ECO:0007669"/>
    <property type="project" value="TreeGrafter"/>
</dbReference>
<dbReference type="AlphaFoldDB" id="A0A7J5XHR8"/>
<keyword evidence="5" id="KW-0812">Transmembrane</keyword>
<dbReference type="InterPro" id="IPR050958">
    <property type="entry name" value="Cell_Adh-Cytoskel_Orgn"/>
</dbReference>
<evidence type="ECO:0000256" key="5">
    <source>
        <dbReference type="SAM" id="Phobius"/>
    </source>
</evidence>
<accession>A0A7J5XHR8</accession>
<dbReference type="Proteomes" id="UP000518266">
    <property type="component" value="Unassembled WGS sequence"/>
</dbReference>
<keyword evidence="5" id="KW-0472">Membrane</keyword>
<dbReference type="SUPFAM" id="SSF48726">
    <property type="entry name" value="Immunoglobulin"/>
    <property type="match status" value="1"/>
</dbReference>
<evidence type="ECO:0000256" key="4">
    <source>
        <dbReference type="SAM" id="MobiDB-lite"/>
    </source>
</evidence>
<dbReference type="GO" id="GO:0046872">
    <property type="term" value="F:metal ion binding"/>
    <property type="evidence" value="ECO:0007669"/>
    <property type="project" value="UniProtKB-KW"/>
</dbReference>
<dbReference type="InterPro" id="IPR036179">
    <property type="entry name" value="Ig-like_dom_sf"/>
</dbReference>
<dbReference type="PANTHER" id="PTHR45080:SF8">
    <property type="entry name" value="IG-LIKE DOMAIN-CONTAINING PROTEIN"/>
    <property type="match status" value="1"/>
</dbReference>
<name>A0A7J5XHR8_DISMA</name>
<keyword evidence="8" id="KW-1185">Reference proteome</keyword>
<keyword evidence="2" id="KW-1015">Disulfide bond</keyword>
<dbReference type="InterPro" id="IPR013783">
    <property type="entry name" value="Ig-like_fold"/>
</dbReference>
<dbReference type="Gene3D" id="2.60.40.10">
    <property type="entry name" value="Immunoglobulins"/>
    <property type="match status" value="1"/>
</dbReference>
<dbReference type="PIRSF" id="PIRSF000615">
    <property type="entry name" value="TyrPK_CSF1-R"/>
    <property type="match status" value="1"/>
</dbReference>
<keyword evidence="3" id="KW-0479">Metal-binding</keyword>
<reference evidence="7 8" key="1">
    <citation type="submission" date="2020-03" db="EMBL/GenBank/DDBJ databases">
        <title>Dissostichus mawsoni Genome sequencing and assembly.</title>
        <authorList>
            <person name="Park H."/>
        </authorList>
    </citation>
    <scope>NUCLEOTIDE SEQUENCE [LARGE SCALE GENOMIC DNA]</scope>
    <source>
        <strain evidence="7">DM0001</strain>
        <tissue evidence="7">Muscle</tissue>
    </source>
</reference>
<dbReference type="PANTHER" id="PTHR45080">
    <property type="entry name" value="CONTACTIN 5"/>
    <property type="match status" value="1"/>
</dbReference>
<evidence type="ECO:0000256" key="2">
    <source>
        <dbReference type="ARBA" id="ARBA00023157"/>
    </source>
</evidence>
<feature type="domain" description="Ig-like" evidence="6">
    <location>
        <begin position="122"/>
        <end position="195"/>
    </location>
</feature>
<feature type="binding site" evidence="3">
    <location>
        <position position="592"/>
    </location>
    <ligand>
        <name>Mg(2+)</name>
        <dbReference type="ChEBI" id="CHEBI:18420"/>
    </ligand>
</feature>
<organism evidence="7 8">
    <name type="scientific">Dissostichus mawsoni</name>
    <name type="common">Antarctic cod</name>
    <dbReference type="NCBI Taxonomy" id="36200"/>
    <lineage>
        <taxon>Eukaryota</taxon>
        <taxon>Metazoa</taxon>
        <taxon>Chordata</taxon>
        <taxon>Craniata</taxon>
        <taxon>Vertebrata</taxon>
        <taxon>Euteleostomi</taxon>
        <taxon>Actinopterygii</taxon>
        <taxon>Neopterygii</taxon>
        <taxon>Teleostei</taxon>
        <taxon>Neoteleostei</taxon>
        <taxon>Acanthomorphata</taxon>
        <taxon>Eupercaria</taxon>
        <taxon>Perciformes</taxon>
        <taxon>Notothenioidei</taxon>
        <taxon>Nototheniidae</taxon>
        <taxon>Dissostichus</taxon>
    </lineage>
</organism>
<dbReference type="GO" id="GO:0007156">
    <property type="term" value="P:homophilic cell adhesion via plasma membrane adhesion molecules"/>
    <property type="evidence" value="ECO:0007669"/>
    <property type="project" value="TreeGrafter"/>
</dbReference>
<keyword evidence="5" id="KW-1133">Transmembrane helix</keyword>
<feature type="transmembrane region" description="Helical" evidence="5">
    <location>
        <begin position="544"/>
        <end position="568"/>
    </location>
</feature>
<proteinExistence type="predicted"/>
<keyword evidence="3" id="KW-0460">Magnesium</keyword>
<dbReference type="SMART" id="SM00409">
    <property type="entry name" value="IG"/>
    <property type="match status" value="2"/>
</dbReference>
<evidence type="ECO:0000259" key="6">
    <source>
        <dbReference type="PROSITE" id="PS50835"/>
    </source>
</evidence>
<dbReference type="EMBL" id="JAAKFY010000024">
    <property type="protein sequence ID" value="KAF3836510.1"/>
    <property type="molecule type" value="Genomic_DNA"/>
</dbReference>
<feature type="domain" description="Ig-like" evidence="6">
    <location>
        <begin position="204"/>
        <end position="303"/>
    </location>
</feature>
<evidence type="ECO:0000313" key="7">
    <source>
        <dbReference type="EMBL" id="KAF3836510.1"/>
    </source>
</evidence>
<dbReference type="OrthoDB" id="3256376at2759"/>
<dbReference type="InterPro" id="IPR003599">
    <property type="entry name" value="Ig_sub"/>
</dbReference>
<sequence length="749" mass="83372">MCAVRLLCSDGVAAQNQACVPNHEVECFVPADHLNASGSVSVEVCVGKKLIISLQHFSEHPVCSWIRGADTVITVNGSESLVLRKLSEDDSGEHTLRCETSDGASSSMNVFLKVAMKRPSKPKLTIDKDTIRFKSPSLTCISEDCPKPTLKWTGNQDGTVVSANSERAQSRVSTSEYSERGVMCCATNARGQECSQLYDYDLDSEFMKDDEVSNVTVSPGEPLLLRCRVKHRFKRIPLGWEKGSRELDIGTNGCSSKVKREICIKSDSHEGSWMHYLFIESANSDHSGTYTCRTPNNKTKSVNIQVQAEGFLSVQLNKSKILPAHDASTSCLQASVSYHPVLEKCSWETPDKTEIECKKNTWVTKHRTVMLCVTLKSGDYKLHVEAGGLKETKTISVCVVDPPKFRFENINNTFTFETVALVPANYTWKSCVLSNDRYALCQIVTLWPLLYTQISSTPCSLSQSSCETESNWNEIPGASHTDSDVSCQKTIRSSLSRSLVNGNNLWFCLTNSLGSLCKNRYIIENPHTQMSSRAAPNLDNKSLLLLKAGSVFLVMALAVVSVVLIYFVKKKKPQYQPQLQMIQMVGPNDNDYIYINFKDFGYDKQWEEGDKAVDNYVPMHRCTTGGQEDIALLHINLNDSIEEPLNNEEPDDLTDDAQTLTFDDLLSFAFQVAKGMEFLSSKNLYHNMPDQESSIYQNAATILDISALTQQNENKAANDYCRTHATEESKAEVSETVAAEEKLKTSDAE</sequence>
<dbReference type="PROSITE" id="PS50835">
    <property type="entry name" value="IG_LIKE"/>
    <property type="match status" value="2"/>
</dbReference>
<gene>
    <name evidence="7" type="ORF">F7725_029068</name>
</gene>
<evidence type="ECO:0000256" key="3">
    <source>
        <dbReference type="PIRSR" id="PIRSR000615-3"/>
    </source>
</evidence>
<keyword evidence="1" id="KW-0732">Signal</keyword>